<protein>
    <submittedName>
        <fullName evidence="1">Uncharacterized protein</fullName>
    </submittedName>
</protein>
<comment type="caution">
    <text evidence="1">The sequence shown here is derived from an EMBL/GenBank/DDBJ whole genome shotgun (WGS) entry which is preliminary data.</text>
</comment>
<dbReference type="EMBL" id="MIGB01000054">
    <property type="protein sequence ID" value="OSY35299.1"/>
    <property type="molecule type" value="Genomic_DNA"/>
</dbReference>
<keyword evidence="2" id="KW-1185">Reference proteome</keyword>
<name>A0A1Y2MJW5_PSEAH</name>
<accession>A0A1Y2MJW5</accession>
<sequence>MSNDFYRIEDGRGVEGWIVTDTGTLFAQIT</sequence>
<gene>
    <name evidence="1" type="ORF">BG845_06165</name>
</gene>
<dbReference type="Proteomes" id="UP000194360">
    <property type="component" value="Unassembled WGS sequence"/>
</dbReference>
<proteinExistence type="predicted"/>
<organism evidence="1 2">
    <name type="scientific">Pseudonocardia autotrophica</name>
    <name type="common">Amycolata autotrophica</name>
    <name type="synonym">Nocardia autotrophica</name>
    <dbReference type="NCBI Taxonomy" id="2074"/>
    <lineage>
        <taxon>Bacteria</taxon>
        <taxon>Bacillati</taxon>
        <taxon>Actinomycetota</taxon>
        <taxon>Actinomycetes</taxon>
        <taxon>Pseudonocardiales</taxon>
        <taxon>Pseudonocardiaceae</taxon>
        <taxon>Pseudonocardia</taxon>
    </lineage>
</organism>
<evidence type="ECO:0000313" key="2">
    <source>
        <dbReference type="Proteomes" id="UP000194360"/>
    </source>
</evidence>
<reference evidence="1 2" key="1">
    <citation type="submission" date="2016-09" db="EMBL/GenBank/DDBJ databases">
        <title>Pseudonocardia autotrophica DSM535, a candidate organism with high potential of specific P450 cytochromes.</title>
        <authorList>
            <person name="Grumaz C."/>
            <person name="Vainshtein Y."/>
            <person name="Kirstahler P."/>
            <person name="Sohn K."/>
        </authorList>
    </citation>
    <scope>NUCLEOTIDE SEQUENCE [LARGE SCALE GENOMIC DNA]</scope>
    <source>
        <strain evidence="1 2">DSM 535</strain>
    </source>
</reference>
<evidence type="ECO:0000313" key="1">
    <source>
        <dbReference type="EMBL" id="OSY35299.1"/>
    </source>
</evidence>
<dbReference type="AlphaFoldDB" id="A0A1Y2MJW5"/>